<name>A0A6A6C6T6_ZASCE</name>
<dbReference type="Proteomes" id="UP000799537">
    <property type="component" value="Unassembled WGS sequence"/>
</dbReference>
<dbReference type="EMBL" id="ML993611">
    <property type="protein sequence ID" value="KAF2162897.1"/>
    <property type="molecule type" value="Genomic_DNA"/>
</dbReference>
<feature type="compositionally biased region" description="Basic and acidic residues" evidence="1">
    <location>
        <begin position="1"/>
        <end position="16"/>
    </location>
</feature>
<sequence length="171" mass="18950">MHQDKQEENDEGEVKKTAKAQTIVSRQIESVVVASFAALNNHNFDLTTPPWTCFSKHYRNDPSGPAPNLSTYSDYPILSNSDSTDLHGVVSFFRTLAETCPGYQTIVTEISTSELDLEAGYGSVMVSAESHGIPPGVTRSSVSSFEFRREKREWMCVRQRTLPGIEYVPGG</sequence>
<evidence type="ECO:0008006" key="4">
    <source>
        <dbReference type="Google" id="ProtNLM"/>
    </source>
</evidence>
<protein>
    <recommendedName>
        <fullName evidence="4">SnoaL-like domain-containing protein</fullName>
    </recommendedName>
</protein>
<proteinExistence type="predicted"/>
<accession>A0A6A6C6T6</accession>
<dbReference type="AlphaFoldDB" id="A0A6A6C6T6"/>
<evidence type="ECO:0000256" key="1">
    <source>
        <dbReference type="SAM" id="MobiDB-lite"/>
    </source>
</evidence>
<organism evidence="2 3">
    <name type="scientific">Zasmidium cellare ATCC 36951</name>
    <dbReference type="NCBI Taxonomy" id="1080233"/>
    <lineage>
        <taxon>Eukaryota</taxon>
        <taxon>Fungi</taxon>
        <taxon>Dikarya</taxon>
        <taxon>Ascomycota</taxon>
        <taxon>Pezizomycotina</taxon>
        <taxon>Dothideomycetes</taxon>
        <taxon>Dothideomycetidae</taxon>
        <taxon>Mycosphaerellales</taxon>
        <taxon>Mycosphaerellaceae</taxon>
        <taxon>Zasmidium</taxon>
    </lineage>
</organism>
<feature type="region of interest" description="Disordered" evidence="1">
    <location>
        <begin position="1"/>
        <end position="20"/>
    </location>
</feature>
<keyword evidence="3" id="KW-1185">Reference proteome</keyword>
<evidence type="ECO:0000313" key="3">
    <source>
        <dbReference type="Proteomes" id="UP000799537"/>
    </source>
</evidence>
<gene>
    <name evidence="2" type="ORF">M409DRAFT_57948</name>
</gene>
<reference evidence="2" key="1">
    <citation type="journal article" date="2020" name="Stud. Mycol.">
        <title>101 Dothideomycetes genomes: a test case for predicting lifestyles and emergence of pathogens.</title>
        <authorList>
            <person name="Haridas S."/>
            <person name="Albert R."/>
            <person name="Binder M."/>
            <person name="Bloem J."/>
            <person name="Labutti K."/>
            <person name="Salamov A."/>
            <person name="Andreopoulos B."/>
            <person name="Baker S."/>
            <person name="Barry K."/>
            <person name="Bills G."/>
            <person name="Bluhm B."/>
            <person name="Cannon C."/>
            <person name="Castanera R."/>
            <person name="Culley D."/>
            <person name="Daum C."/>
            <person name="Ezra D."/>
            <person name="Gonzalez J."/>
            <person name="Henrissat B."/>
            <person name="Kuo A."/>
            <person name="Liang C."/>
            <person name="Lipzen A."/>
            <person name="Lutzoni F."/>
            <person name="Magnuson J."/>
            <person name="Mondo S."/>
            <person name="Nolan M."/>
            <person name="Ohm R."/>
            <person name="Pangilinan J."/>
            <person name="Park H.-J."/>
            <person name="Ramirez L."/>
            <person name="Alfaro M."/>
            <person name="Sun H."/>
            <person name="Tritt A."/>
            <person name="Yoshinaga Y."/>
            <person name="Zwiers L.-H."/>
            <person name="Turgeon B."/>
            <person name="Goodwin S."/>
            <person name="Spatafora J."/>
            <person name="Crous P."/>
            <person name="Grigoriev I."/>
        </authorList>
    </citation>
    <scope>NUCLEOTIDE SEQUENCE</scope>
    <source>
        <strain evidence="2">ATCC 36951</strain>
    </source>
</reference>
<dbReference type="GeneID" id="54567048"/>
<evidence type="ECO:0000313" key="2">
    <source>
        <dbReference type="EMBL" id="KAF2162897.1"/>
    </source>
</evidence>
<dbReference type="RefSeq" id="XP_033663786.1">
    <property type="nucleotide sequence ID" value="XM_033813776.1"/>
</dbReference>